<keyword evidence="3" id="KW-1185">Reference proteome</keyword>
<dbReference type="RefSeq" id="WP_015642101.1">
    <property type="nucleotide sequence ID" value="NC_021219.1"/>
</dbReference>
<dbReference type="InterPro" id="IPR011146">
    <property type="entry name" value="HIT-like"/>
</dbReference>
<feature type="domain" description="HIT" evidence="1">
    <location>
        <begin position="68"/>
        <end position="128"/>
    </location>
</feature>
<name>R4PZG5_9BACT</name>
<sequence length="150" mass="17785">MVRPKLQSGPLVRTRKMERHYVSHRGVRGDHCDFCHFSLKSSQTRREYDHFWLVENIFPYALWDGCRVTEHLLLSPKRHIESLSELTPQESTEYVQIISGMEDEGYAVYARPANSAAKSVPHQHSHFIRIDNKKIKTLYYNYLPHVLWFK</sequence>
<protein>
    <recommendedName>
        <fullName evidence="1">HIT domain-containing protein</fullName>
    </recommendedName>
</protein>
<dbReference type="Pfam" id="PF01230">
    <property type="entry name" value="HIT"/>
    <property type="match status" value="1"/>
</dbReference>
<dbReference type="GO" id="GO:0003824">
    <property type="term" value="F:catalytic activity"/>
    <property type="evidence" value="ECO:0007669"/>
    <property type="project" value="InterPro"/>
</dbReference>
<evidence type="ECO:0000313" key="2">
    <source>
        <dbReference type="EMBL" id="AGL62651.1"/>
    </source>
</evidence>
<gene>
    <name evidence="2" type="ORF">L336_0952</name>
</gene>
<dbReference type="STRING" id="1332188.L336_0952"/>
<dbReference type="OrthoDB" id="9784774at2"/>
<proteinExistence type="predicted"/>
<dbReference type="KEGG" id="saal:L336_0952"/>
<dbReference type="InterPro" id="IPR036265">
    <property type="entry name" value="HIT-like_sf"/>
</dbReference>
<evidence type="ECO:0000313" key="3">
    <source>
        <dbReference type="Proteomes" id="UP000013893"/>
    </source>
</evidence>
<reference evidence="2 3" key="1">
    <citation type="journal article" date="2013" name="Nat. Biotechnol.">
        <title>Genome sequences of rare, uncultured bacteria obtained by differential coverage binning of multiple metagenomes.</title>
        <authorList>
            <person name="Albertsen M."/>
            <person name="Hugenholtz P."/>
            <person name="Skarshewski A."/>
            <person name="Nielsen K.L."/>
            <person name="Tyson G.W."/>
            <person name="Nielsen P.H."/>
        </authorList>
    </citation>
    <scope>NUCLEOTIDE SEQUENCE [LARGE SCALE GENOMIC DNA]</scope>
    <source>
        <strain evidence="2">TM71</strain>
    </source>
</reference>
<dbReference type="Proteomes" id="UP000013893">
    <property type="component" value="Chromosome"/>
</dbReference>
<dbReference type="AlphaFoldDB" id="R4PZG5"/>
<accession>R4PZG5</accession>
<dbReference type="HOGENOM" id="CLU_1774006_0_0_0"/>
<dbReference type="SUPFAM" id="SSF54197">
    <property type="entry name" value="HIT-like"/>
    <property type="match status" value="1"/>
</dbReference>
<organism evidence="2 3">
    <name type="scientific">Candidatus Saccharimonas aalborgensis</name>
    <dbReference type="NCBI Taxonomy" id="1332188"/>
    <lineage>
        <taxon>Bacteria</taxon>
        <taxon>Candidatus Saccharimonadota</taxon>
        <taxon>Candidatus Saccharimonadia</taxon>
        <taxon>Candidatus Saccharimonadales</taxon>
        <taxon>Candidatus Saccharimonadaceae</taxon>
        <taxon>Candidatus Saccharimonas</taxon>
    </lineage>
</organism>
<evidence type="ECO:0000259" key="1">
    <source>
        <dbReference type="Pfam" id="PF01230"/>
    </source>
</evidence>
<dbReference type="Gene3D" id="3.30.428.10">
    <property type="entry name" value="HIT-like"/>
    <property type="match status" value="1"/>
</dbReference>
<dbReference type="EMBL" id="CP005957">
    <property type="protein sequence ID" value="AGL62651.1"/>
    <property type="molecule type" value="Genomic_DNA"/>
</dbReference>